<keyword evidence="1" id="KW-1133">Transmembrane helix</keyword>
<evidence type="ECO:0000256" key="1">
    <source>
        <dbReference type="SAM" id="Phobius"/>
    </source>
</evidence>
<protein>
    <submittedName>
        <fullName evidence="2">Uncharacterized protein</fullName>
    </submittedName>
</protein>
<reference evidence="2" key="1">
    <citation type="submission" date="2009-09" db="EMBL/GenBank/DDBJ databases">
        <authorList>
            <person name="Weinstock G."/>
            <person name="Sodergren E."/>
            <person name="Clifton S."/>
            <person name="Fulton L."/>
            <person name="Fulton B."/>
            <person name="Courtney L."/>
            <person name="Fronick C."/>
            <person name="Harrison M."/>
            <person name="Strong C."/>
            <person name="Farmer C."/>
            <person name="Delahaunty K."/>
            <person name="Markovic C."/>
            <person name="Hall O."/>
            <person name="Minx P."/>
            <person name="Tomlinson C."/>
            <person name="Mitreva M."/>
            <person name="Nelson J."/>
            <person name="Hou S."/>
            <person name="Wollam A."/>
            <person name="Pepin K.H."/>
            <person name="Johnson M."/>
            <person name="Bhonagiri V."/>
            <person name="Nash W.E."/>
            <person name="Warren W."/>
            <person name="Chinwalla A."/>
            <person name="Mardis E.R."/>
            <person name="Wilson R.K."/>
        </authorList>
    </citation>
    <scope>NUCLEOTIDE SEQUENCE [LARGE SCALE GENOMIC DNA]</scope>
    <source>
        <strain evidence="2">DSM 20583</strain>
    </source>
</reference>
<dbReference type="STRING" id="537007.BLAHAN_05853"/>
<gene>
    <name evidence="2" type="ORF">BLAHAN_05853</name>
</gene>
<accession>C9L8Y1</accession>
<dbReference type="EMBL" id="ABYU02000021">
    <property type="protein sequence ID" value="EEX21431.1"/>
    <property type="molecule type" value="Genomic_DNA"/>
</dbReference>
<keyword evidence="1" id="KW-0812">Transmembrane</keyword>
<proteinExistence type="predicted"/>
<evidence type="ECO:0000313" key="2">
    <source>
        <dbReference type="EMBL" id="EEX21431.1"/>
    </source>
</evidence>
<dbReference type="HOGENOM" id="CLU_2895008_0_0_9"/>
<evidence type="ECO:0000313" key="3">
    <source>
        <dbReference type="Proteomes" id="UP000003755"/>
    </source>
</evidence>
<organism evidence="2 3">
    <name type="scientific">Blautia hansenii DSM 20583</name>
    <dbReference type="NCBI Taxonomy" id="537007"/>
    <lineage>
        <taxon>Bacteria</taxon>
        <taxon>Bacillati</taxon>
        <taxon>Bacillota</taxon>
        <taxon>Clostridia</taxon>
        <taxon>Lachnospirales</taxon>
        <taxon>Lachnospiraceae</taxon>
        <taxon>Blautia</taxon>
    </lineage>
</organism>
<comment type="caution">
    <text evidence="2">The sequence shown here is derived from an EMBL/GenBank/DDBJ whole genome shotgun (WGS) entry which is preliminary data.</text>
</comment>
<sequence length="62" mass="7530">MVLFIFINSFQYYLLIFIILHLIFLKIKEKINFFIFANTMKRTFNSGIIIKNNFKNILDFFG</sequence>
<name>C9L8Y1_BLAHA</name>
<keyword evidence="3" id="KW-1185">Reference proteome</keyword>
<dbReference type="Proteomes" id="UP000003755">
    <property type="component" value="Unassembled WGS sequence"/>
</dbReference>
<dbReference type="AlphaFoldDB" id="C9L8Y1"/>
<feature type="transmembrane region" description="Helical" evidence="1">
    <location>
        <begin position="6"/>
        <end position="25"/>
    </location>
</feature>
<keyword evidence="1" id="KW-0472">Membrane</keyword>